<name>A0A9P4HHQ0_9PLEO</name>
<dbReference type="PROSITE" id="PS50280">
    <property type="entry name" value="SET"/>
    <property type="match status" value="1"/>
</dbReference>
<dbReference type="InterPro" id="IPR053185">
    <property type="entry name" value="SET_domain_protein"/>
</dbReference>
<evidence type="ECO:0000259" key="1">
    <source>
        <dbReference type="PROSITE" id="PS50280"/>
    </source>
</evidence>
<dbReference type="Proteomes" id="UP000799777">
    <property type="component" value="Unassembled WGS sequence"/>
</dbReference>
<evidence type="ECO:0000313" key="2">
    <source>
        <dbReference type="EMBL" id="KAF2034793.1"/>
    </source>
</evidence>
<comment type="caution">
    <text evidence="2">The sequence shown here is derived from an EMBL/GenBank/DDBJ whole genome shotgun (WGS) entry which is preliminary data.</text>
</comment>
<protein>
    <submittedName>
        <fullName evidence="2">SET domain-containing protein</fullName>
    </submittedName>
</protein>
<dbReference type="Pfam" id="PF00856">
    <property type="entry name" value="SET"/>
    <property type="match status" value="1"/>
</dbReference>
<dbReference type="AlphaFoldDB" id="A0A9P4HHQ0"/>
<dbReference type="Gene3D" id="2.170.270.10">
    <property type="entry name" value="SET domain"/>
    <property type="match status" value="1"/>
</dbReference>
<dbReference type="InterPro" id="IPR046341">
    <property type="entry name" value="SET_dom_sf"/>
</dbReference>
<gene>
    <name evidence="2" type="ORF">EK21DRAFT_107917</name>
</gene>
<dbReference type="EMBL" id="ML978160">
    <property type="protein sequence ID" value="KAF2034793.1"/>
    <property type="molecule type" value="Genomic_DNA"/>
</dbReference>
<accession>A0A9P4HHQ0</accession>
<dbReference type="OrthoDB" id="3798067at2759"/>
<proteinExistence type="predicted"/>
<organism evidence="2 3">
    <name type="scientific">Setomelanomma holmii</name>
    <dbReference type="NCBI Taxonomy" id="210430"/>
    <lineage>
        <taxon>Eukaryota</taxon>
        <taxon>Fungi</taxon>
        <taxon>Dikarya</taxon>
        <taxon>Ascomycota</taxon>
        <taxon>Pezizomycotina</taxon>
        <taxon>Dothideomycetes</taxon>
        <taxon>Pleosporomycetidae</taxon>
        <taxon>Pleosporales</taxon>
        <taxon>Pleosporineae</taxon>
        <taxon>Phaeosphaeriaceae</taxon>
        <taxon>Setomelanomma</taxon>
    </lineage>
</organism>
<keyword evidence="3" id="KW-1185">Reference proteome</keyword>
<reference evidence="2" key="1">
    <citation type="journal article" date="2020" name="Stud. Mycol.">
        <title>101 Dothideomycetes genomes: a test case for predicting lifestyles and emergence of pathogens.</title>
        <authorList>
            <person name="Haridas S."/>
            <person name="Albert R."/>
            <person name="Binder M."/>
            <person name="Bloem J."/>
            <person name="Labutti K."/>
            <person name="Salamov A."/>
            <person name="Andreopoulos B."/>
            <person name="Baker S."/>
            <person name="Barry K."/>
            <person name="Bills G."/>
            <person name="Bluhm B."/>
            <person name="Cannon C."/>
            <person name="Castanera R."/>
            <person name="Culley D."/>
            <person name="Daum C."/>
            <person name="Ezra D."/>
            <person name="Gonzalez J."/>
            <person name="Henrissat B."/>
            <person name="Kuo A."/>
            <person name="Liang C."/>
            <person name="Lipzen A."/>
            <person name="Lutzoni F."/>
            <person name="Magnuson J."/>
            <person name="Mondo S."/>
            <person name="Nolan M."/>
            <person name="Ohm R."/>
            <person name="Pangilinan J."/>
            <person name="Park H.-J."/>
            <person name="Ramirez L."/>
            <person name="Alfaro M."/>
            <person name="Sun H."/>
            <person name="Tritt A."/>
            <person name="Yoshinaga Y."/>
            <person name="Zwiers L.-H."/>
            <person name="Turgeon B."/>
            <person name="Goodwin S."/>
            <person name="Spatafora J."/>
            <person name="Crous P."/>
            <person name="Grigoriev I."/>
        </authorList>
    </citation>
    <scope>NUCLEOTIDE SEQUENCE</scope>
    <source>
        <strain evidence="2">CBS 110217</strain>
    </source>
</reference>
<evidence type="ECO:0000313" key="3">
    <source>
        <dbReference type="Proteomes" id="UP000799777"/>
    </source>
</evidence>
<feature type="domain" description="SET" evidence="1">
    <location>
        <begin position="14"/>
        <end position="190"/>
    </location>
</feature>
<dbReference type="CDD" id="cd20071">
    <property type="entry name" value="SET_SMYD"/>
    <property type="match status" value="1"/>
</dbReference>
<sequence length="293" mass="33767">MAAAPPPRTKIINNDLEEYRHPQKGRAVRTQHAVIAGTKVFNNIAPLMSVNTGVRWQDWRDDVERNWHINERIQAGTVQGQSQVRNIFNLLGVADQIIFRQNEFRHGPQGQAQAVDDYERFYRNCWDMEGWDNNNNRRRGAWLRTYADITRLNHSCLPNAIFSPSYETGNVDIIAIRDIAAHEEVEISYICRIYYASRTERQKLLRDIWGFVCACPHCAPPPNPQNTTRDDMMRLRSRLGIIRAQARDFKTSLNNGIFHTMSEKSRAGALGELSEHVLLIEALVGQQEDWLQA</sequence>
<dbReference type="PANTHER" id="PTHR47332">
    <property type="entry name" value="SET DOMAIN-CONTAINING PROTEIN 5"/>
    <property type="match status" value="1"/>
</dbReference>
<dbReference type="PANTHER" id="PTHR47332:SF4">
    <property type="entry name" value="SET DOMAIN-CONTAINING PROTEIN 5"/>
    <property type="match status" value="1"/>
</dbReference>
<dbReference type="SUPFAM" id="SSF82199">
    <property type="entry name" value="SET domain"/>
    <property type="match status" value="1"/>
</dbReference>
<dbReference type="InterPro" id="IPR001214">
    <property type="entry name" value="SET_dom"/>
</dbReference>